<organism evidence="1 2">
    <name type="scientific">Engelhardtia mirabilis</name>
    <dbReference type="NCBI Taxonomy" id="2528011"/>
    <lineage>
        <taxon>Bacteria</taxon>
        <taxon>Pseudomonadati</taxon>
        <taxon>Planctomycetota</taxon>
        <taxon>Planctomycetia</taxon>
        <taxon>Planctomycetia incertae sedis</taxon>
        <taxon>Engelhardtia</taxon>
    </lineage>
</organism>
<dbReference type="KEGG" id="pbap:Pla133_14050"/>
<name>A0A518BH96_9BACT</name>
<proteinExistence type="predicted"/>
<sequence>MPAHDVNNLIQLVFVDRRVPQSSEEQRELRDHMLLKPLWEAMGLNRCSIKKGFPVLSASLEVEGAS</sequence>
<dbReference type="AlphaFoldDB" id="A0A518BH96"/>
<gene>
    <name evidence="1" type="ORF">Pla133_14050</name>
</gene>
<dbReference type="EMBL" id="CP036287">
    <property type="protein sequence ID" value="QDU66335.1"/>
    <property type="molecule type" value="Genomic_DNA"/>
</dbReference>
<evidence type="ECO:0000313" key="2">
    <source>
        <dbReference type="Proteomes" id="UP000316921"/>
    </source>
</evidence>
<evidence type="ECO:0000313" key="1">
    <source>
        <dbReference type="EMBL" id="QDU66335.1"/>
    </source>
</evidence>
<reference evidence="1 2" key="1">
    <citation type="submission" date="2019-02" db="EMBL/GenBank/DDBJ databases">
        <title>Deep-cultivation of Planctomycetes and their phenomic and genomic characterization uncovers novel biology.</title>
        <authorList>
            <person name="Wiegand S."/>
            <person name="Jogler M."/>
            <person name="Boedeker C."/>
            <person name="Pinto D."/>
            <person name="Vollmers J."/>
            <person name="Rivas-Marin E."/>
            <person name="Kohn T."/>
            <person name="Peeters S.H."/>
            <person name="Heuer A."/>
            <person name="Rast P."/>
            <person name="Oberbeckmann S."/>
            <person name="Bunk B."/>
            <person name="Jeske O."/>
            <person name="Meyerdierks A."/>
            <person name="Storesund J.E."/>
            <person name="Kallscheuer N."/>
            <person name="Luecker S."/>
            <person name="Lage O.M."/>
            <person name="Pohl T."/>
            <person name="Merkel B.J."/>
            <person name="Hornburger P."/>
            <person name="Mueller R.-W."/>
            <person name="Bruemmer F."/>
            <person name="Labrenz M."/>
            <person name="Spormann A.M."/>
            <person name="Op den Camp H."/>
            <person name="Overmann J."/>
            <person name="Amann R."/>
            <person name="Jetten M.S.M."/>
            <person name="Mascher T."/>
            <person name="Medema M.H."/>
            <person name="Devos D.P."/>
            <person name="Kaster A.-K."/>
            <person name="Ovreas L."/>
            <person name="Rohde M."/>
            <person name="Galperin M.Y."/>
            <person name="Jogler C."/>
        </authorList>
    </citation>
    <scope>NUCLEOTIDE SEQUENCE [LARGE SCALE GENOMIC DNA]</scope>
    <source>
        <strain evidence="1 2">Pla133</strain>
    </source>
</reference>
<keyword evidence="2" id="KW-1185">Reference proteome</keyword>
<accession>A0A518BH96</accession>
<protein>
    <submittedName>
        <fullName evidence="1">Uncharacterized protein</fullName>
    </submittedName>
</protein>
<dbReference type="Proteomes" id="UP000316921">
    <property type="component" value="Chromosome"/>
</dbReference>